<dbReference type="Gene3D" id="6.10.340.10">
    <property type="match status" value="1"/>
</dbReference>
<feature type="coiled-coil region" evidence="12">
    <location>
        <begin position="269"/>
        <end position="306"/>
    </location>
</feature>
<dbReference type="SUPFAM" id="SSF55874">
    <property type="entry name" value="ATPase domain of HSP90 chaperone/DNA topoisomerase II/histidine kinase"/>
    <property type="match status" value="1"/>
</dbReference>
<evidence type="ECO:0000256" key="1">
    <source>
        <dbReference type="ARBA" id="ARBA00000085"/>
    </source>
</evidence>
<dbReference type="InterPro" id="IPR005467">
    <property type="entry name" value="His_kinase_dom"/>
</dbReference>
<evidence type="ECO:0000256" key="7">
    <source>
        <dbReference type="ARBA" id="ARBA00022741"/>
    </source>
</evidence>
<dbReference type="EMBL" id="JBHSRI010000038">
    <property type="protein sequence ID" value="MFC6041298.1"/>
    <property type="molecule type" value="Genomic_DNA"/>
</dbReference>
<keyword evidence="13" id="KW-1133">Transmembrane helix</keyword>
<gene>
    <name evidence="16" type="ORF">ACFPYN_17980</name>
</gene>
<accession>A0ABW1LDT5</accession>
<keyword evidence="12" id="KW-0175">Coiled coil</keyword>
<dbReference type="InterPro" id="IPR003594">
    <property type="entry name" value="HATPase_dom"/>
</dbReference>
<dbReference type="Gene3D" id="1.10.287.130">
    <property type="match status" value="1"/>
</dbReference>
<evidence type="ECO:0000256" key="10">
    <source>
        <dbReference type="ARBA" id="ARBA00023012"/>
    </source>
</evidence>
<comment type="catalytic activity">
    <reaction evidence="1">
        <text>ATP + protein L-histidine = ADP + protein N-phospho-L-histidine.</text>
        <dbReference type="EC" id="2.7.13.3"/>
    </reaction>
</comment>
<evidence type="ECO:0000313" key="17">
    <source>
        <dbReference type="Proteomes" id="UP001596170"/>
    </source>
</evidence>
<dbReference type="Gene3D" id="3.30.450.20">
    <property type="entry name" value="PAS domain"/>
    <property type="match status" value="1"/>
</dbReference>
<evidence type="ECO:0000259" key="15">
    <source>
        <dbReference type="PROSITE" id="PS50885"/>
    </source>
</evidence>
<evidence type="ECO:0000256" key="9">
    <source>
        <dbReference type="ARBA" id="ARBA00022840"/>
    </source>
</evidence>
<evidence type="ECO:0000313" key="16">
    <source>
        <dbReference type="EMBL" id="MFC6041298.1"/>
    </source>
</evidence>
<keyword evidence="17" id="KW-1185">Reference proteome</keyword>
<dbReference type="PRINTS" id="PR00344">
    <property type="entry name" value="BCTRLSENSOR"/>
</dbReference>
<proteinExistence type="predicted"/>
<dbReference type="GO" id="GO:0016301">
    <property type="term" value="F:kinase activity"/>
    <property type="evidence" value="ECO:0007669"/>
    <property type="project" value="UniProtKB-KW"/>
</dbReference>
<keyword evidence="4" id="KW-1003">Cell membrane</keyword>
<protein>
    <recommendedName>
        <fullName evidence="3">histidine kinase</fullName>
        <ecNumber evidence="3">2.7.13.3</ecNumber>
    </recommendedName>
</protein>
<dbReference type="PANTHER" id="PTHR43047">
    <property type="entry name" value="TWO-COMPONENT HISTIDINE PROTEIN KINASE"/>
    <property type="match status" value="1"/>
</dbReference>
<name>A0ABW1LDT5_9BACL</name>
<keyword evidence="13" id="KW-0812">Transmembrane</keyword>
<evidence type="ECO:0000256" key="4">
    <source>
        <dbReference type="ARBA" id="ARBA00022475"/>
    </source>
</evidence>
<dbReference type="RefSeq" id="WP_377736111.1">
    <property type="nucleotide sequence ID" value="NZ_JBHSRI010000038.1"/>
</dbReference>
<keyword evidence="7" id="KW-0547">Nucleotide-binding</keyword>
<keyword evidence="11 13" id="KW-0472">Membrane</keyword>
<evidence type="ECO:0000256" key="3">
    <source>
        <dbReference type="ARBA" id="ARBA00012438"/>
    </source>
</evidence>
<dbReference type="InterPro" id="IPR004358">
    <property type="entry name" value="Sig_transdc_His_kin-like_C"/>
</dbReference>
<comment type="subcellular location">
    <subcellularLocation>
        <location evidence="2">Cell membrane</location>
        <topology evidence="2">Multi-pass membrane protein</topology>
    </subcellularLocation>
</comment>
<evidence type="ECO:0000256" key="8">
    <source>
        <dbReference type="ARBA" id="ARBA00022777"/>
    </source>
</evidence>
<dbReference type="CDD" id="cd00082">
    <property type="entry name" value="HisKA"/>
    <property type="match status" value="1"/>
</dbReference>
<evidence type="ECO:0000256" key="12">
    <source>
        <dbReference type="SAM" id="Coils"/>
    </source>
</evidence>
<dbReference type="SMART" id="SM00388">
    <property type="entry name" value="HisKA"/>
    <property type="match status" value="1"/>
</dbReference>
<comment type="caution">
    <text evidence="16">The sequence shown here is derived from an EMBL/GenBank/DDBJ whole genome shotgun (WGS) entry which is preliminary data.</text>
</comment>
<dbReference type="EC" id="2.7.13.3" evidence="3"/>
<keyword evidence="6" id="KW-0808">Transferase</keyword>
<evidence type="ECO:0000256" key="6">
    <source>
        <dbReference type="ARBA" id="ARBA00022679"/>
    </source>
</evidence>
<dbReference type="Pfam" id="PF00512">
    <property type="entry name" value="HisKA"/>
    <property type="match status" value="1"/>
</dbReference>
<reference evidence="17" key="1">
    <citation type="journal article" date="2019" name="Int. J. Syst. Evol. Microbiol.">
        <title>The Global Catalogue of Microorganisms (GCM) 10K type strain sequencing project: providing services to taxonomists for standard genome sequencing and annotation.</title>
        <authorList>
            <consortium name="The Broad Institute Genomics Platform"/>
            <consortium name="The Broad Institute Genome Sequencing Center for Infectious Disease"/>
            <person name="Wu L."/>
            <person name="Ma J."/>
        </authorList>
    </citation>
    <scope>NUCLEOTIDE SEQUENCE [LARGE SCALE GENOMIC DNA]</scope>
    <source>
        <strain evidence="17">CCUG 54527</strain>
    </source>
</reference>
<keyword evidence="10" id="KW-0902">Two-component regulatory system</keyword>
<dbReference type="PROSITE" id="PS50109">
    <property type="entry name" value="HIS_KIN"/>
    <property type="match status" value="1"/>
</dbReference>
<feature type="domain" description="Histidine kinase" evidence="14">
    <location>
        <begin position="587"/>
        <end position="801"/>
    </location>
</feature>
<dbReference type="SUPFAM" id="SSF47384">
    <property type="entry name" value="Homodimeric domain of signal transducing histidine kinase"/>
    <property type="match status" value="1"/>
</dbReference>
<evidence type="ECO:0000259" key="14">
    <source>
        <dbReference type="PROSITE" id="PS50109"/>
    </source>
</evidence>
<feature type="transmembrane region" description="Helical" evidence="13">
    <location>
        <begin position="186"/>
        <end position="207"/>
    </location>
</feature>
<evidence type="ECO:0000256" key="2">
    <source>
        <dbReference type="ARBA" id="ARBA00004651"/>
    </source>
</evidence>
<dbReference type="InterPro" id="IPR035965">
    <property type="entry name" value="PAS-like_dom_sf"/>
</dbReference>
<evidence type="ECO:0000256" key="5">
    <source>
        <dbReference type="ARBA" id="ARBA00022553"/>
    </source>
</evidence>
<feature type="transmembrane region" description="Helical" evidence="13">
    <location>
        <begin position="14"/>
        <end position="36"/>
    </location>
</feature>
<keyword evidence="8 16" id="KW-0418">Kinase</keyword>
<dbReference type="InterPro" id="IPR003660">
    <property type="entry name" value="HAMP_dom"/>
</dbReference>
<dbReference type="PANTHER" id="PTHR43047:SF72">
    <property type="entry name" value="OSMOSENSING HISTIDINE PROTEIN KINASE SLN1"/>
    <property type="match status" value="1"/>
</dbReference>
<dbReference type="InterPro" id="IPR003661">
    <property type="entry name" value="HisK_dim/P_dom"/>
</dbReference>
<feature type="domain" description="HAMP" evidence="15">
    <location>
        <begin position="211"/>
        <end position="263"/>
    </location>
</feature>
<dbReference type="PROSITE" id="PS50885">
    <property type="entry name" value="HAMP"/>
    <property type="match status" value="1"/>
</dbReference>
<dbReference type="InterPro" id="IPR036097">
    <property type="entry name" value="HisK_dim/P_sf"/>
</dbReference>
<dbReference type="SUPFAM" id="SSF55785">
    <property type="entry name" value="PYP-like sensor domain (PAS domain)"/>
    <property type="match status" value="1"/>
</dbReference>
<keyword evidence="5" id="KW-0597">Phosphoprotein</keyword>
<evidence type="ECO:0000256" key="11">
    <source>
        <dbReference type="ARBA" id="ARBA00023136"/>
    </source>
</evidence>
<dbReference type="Pfam" id="PF02518">
    <property type="entry name" value="HATPase_c"/>
    <property type="match status" value="1"/>
</dbReference>
<dbReference type="SMART" id="SM00387">
    <property type="entry name" value="HATPase_c"/>
    <property type="match status" value="1"/>
</dbReference>
<evidence type="ECO:0000256" key="13">
    <source>
        <dbReference type="SAM" id="Phobius"/>
    </source>
</evidence>
<organism evidence="16 17">
    <name type="scientific">Paenisporosarcina macmurdoensis</name>
    <dbReference type="NCBI Taxonomy" id="212659"/>
    <lineage>
        <taxon>Bacteria</taxon>
        <taxon>Bacillati</taxon>
        <taxon>Bacillota</taxon>
        <taxon>Bacilli</taxon>
        <taxon>Bacillales</taxon>
        <taxon>Caryophanaceae</taxon>
        <taxon>Paenisporosarcina</taxon>
    </lineage>
</organism>
<dbReference type="Proteomes" id="UP001596170">
    <property type="component" value="Unassembled WGS sequence"/>
</dbReference>
<keyword evidence="9" id="KW-0067">ATP-binding</keyword>
<dbReference type="Gene3D" id="3.30.565.10">
    <property type="entry name" value="Histidine kinase-like ATPase, C-terminal domain"/>
    <property type="match status" value="1"/>
</dbReference>
<sequence length="801" mass="92244">MNVLQIKDSIRKKYLIIVLTIGLLLLILGSLSLYGLEKNQQELTQQREVLKEKDRLISELKGSLNNAFFRARGYYAFQNEVELSLVYGELNKVEDTISQLNRYELTEEEVDLLKGISDFLITFRNSALPKAIALVQANDYEGLRMLSNSGVNNSVNEFIAYTDDYHEKATQTREMMSKHIISESKAFLTIMILVSLFLFLILLFTFFQTLRRIVNPLEDMKKGADYFSKTGEDSLPSTSRTDELGALNLSLKSLMKKISENESAMLAQNEELLMQQDELQTRQELLEKLLKENEIAKNRLEVMNQLNHSLTFSLDRQELVQIVREYLHDKFTLDISFLWLVETLESSSKGITEEFDRRFMEERYGYVMERLHNEGSFSIVREGDIELGLAPKDTLVNDFFVAITEENGEMVAGFSCSRIGNLFTKEEMIDMKGLLNRVSLSLERIRLYEINRYERTLNEGIVKTIQEGIFLVGPQGELLQYNQSLYDLLSGESHYAKGTPYSTWILLYQKFAENPDEIIAFYEQAVKDSFTDIRRIQYTFKRKGTKVIYLYAASVFSEGIKTSTIFVNRDITKEHEVDQMKTELISTVSHELRTPLSSIIGFAELLLSKQMTNEKKDKYIETIYKESNRLSHLVDDFLDVQRMESGKVVYHFTEVDMSTLLPEIVENYAYQSNYEINIDNVASNNILIADVQRITQVFVNLLSNAIKFSPDKKQINIHLSNENNGLKITVQDHGLGISEEEIPKLFQKFHRVDSSETRKIGGTGLGLSIVKEIIEHHQGQIWITSIEGEGTTVHLFFSQRI</sequence>
<dbReference type="InterPro" id="IPR036890">
    <property type="entry name" value="HATPase_C_sf"/>
</dbReference>